<proteinExistence type="predicted"/>
<dbReference type="InterPro" id="IPR050595">
    <property type="entry name" value="Bact_response_regulator"/>
</dbReference>
<dbReference type="InterPro" id="IPR001789">
    <property type="entry name" value="Sig_transdc_resp-reg_receiver"/>
</dbReference>
<organism evidence="4 5">
    <name type="scientific">Tectimicrobiota bacterium</name>
    <dbReference type="NCBI Taxonomy" id="2528274"/>
    <lineage>
        <taxon>Bacteria</taxon>
        <taxon>Pseudomonadati</taxon>
        <taxon>Nitrospinota/Tectimicrobiota group</taxon>
        <taxon>Candidatus Tectimicrobiota</taxon>
    </lineage>
</organism>
<evidence type="ECO:0000259" key="3">
    <source>
        <dbReference type="PROSITE" id="PS50110"/>
    </source>
</evidence>
<gene>
    <name evidence="4" type="ORF">FJZ47_20470</name>
</gene>
<dbReference type="Proteomes" id="UP000712673">
    <property type="component" value="Unassembled WGS sequence"/>
</dbReference>
<evidence type="ECO:0000256" key="1">
    <source>
        <dbReference type="ARBA" id="ARBA00022553"/>
    </source>
</evidence>
<protein>
    <submittedName>
        <fullName evidence="4">Response regulator</fullName>
    </submittedName>
</protein>
<name>A0A937W659_UNCTE</name>
<evidence type="ECO:0000313" key="4">
    <source>
        <dbReference type="EMBL" id="MBM3226149.1"/>
    </source>
</evidence>
<accession>A0A937W659</accession>
<evidence type="ECO:0000313" key="5">
    <source>
        <dbReference type="Proteomes" id="UP000712673"/>
    </source>
</evidence>
<dbReference type="PANTHER" id="PTHR44591">
    <property type="entry name" value="STRESS RESPONSE REGULATOR PROTEIN 1"/>
    <property type="match status" value="1"/>
</dbReference>
<feature type="modified residue" description="4-aspartylphosphate" evidence="2">
    <location>
        <position position="52"/>
    </location>
</feature>
<dbReference type="SUPFAM" id="SSF52172">
    <property type="entry name" value="CheY-like"/>
    <property type="match status" value="1"/>
</dbReference>
<feature type="domain" description="Response regulatory" evidence="3">
    <location>
        <begin position="3"/>
        <end position="119"/>
    </location>
</feature>
<dbReference type="InterPro" id="IPR011006">
    <property type="entry name" value="CheY-like_superfamily"/>
</dbReference>
<dbReference type="Pfam" id="PF00072">
    <property type="entry name" value="Response_reg"/>
    <property type="match status" value="1"/>
</dbReference>
<dbReference type="EMBL" id="VGLS01000806">
    <property type="protein sequence ID" value="MBM3226149.1"/>
    <property type="molecule type" value="Genomic_DNA"/>
</dbReference>
<evidence type="ECO:0000256" key="2">
    <source>
        <dbReference type="PROSITE-ProRule" id="PRU00169"/>
    </source>
</evidence>
<dbReference type="PROSITE" id="PS50110">
    <property type="entry name" value="RESPONSE_REGULATORY"/>
    <property type="match status" value="1"/>
</dbReference>
<dbReference type="PANTHER" id="PTHR44591:SF20">
    <property type="entry name" value="PROTEIN PILH"/>
    <property type="match status" value="1"/>
</dbReference>
<dbReference type="SMART" id="SM00448">
    <property type="entry name" value="REC"/>
    <property type="match status" value="1"/>
</dbReference>
<dbReference type="GO" id="GO:0000160">
    <property type="term" value="P:phosphorelay signal transduction system"/>
    <property type="evidence" value="ECO:0007669"/>
    <property type="project" value="InterPro"/>
</dbReference>
<sequence length="119" mass="12996">MATILVVDDSPTALKAITDTLRGTGHWVITAMDGDQGLHKALHEHPDLILLDVVMPGKNGFQVCRQLKTAAATKDIKIILITSKDQPSDRFWGLKQGADAYITKPFEEAELRASVAKCL</sequence>
<dbReference type="AlphaFoldDB" id="A0A937W659"/>
<keyword evidence="1 2" id="KW-0597">Phosphoprotein</keyword>
<reference evidence="4" key="1">
    <citation type="submission" date="2019-03" db="EMBL/GenBank/DDBJ databases">
        <title>Lake Tanganyika Metagenome-Assembled Genomes (MAGs).</title>
        <authorList>
            <person name="Tran P."/>
        </authorList>
    </citation>
    <scope>NUCLEOTIDE SEQUENCE</scope>
    <source>
        <strain evidence="4">K_DeepCast_65m_m2_066</strain>
    </source>
</reference>
<comment type="caution">
    <text evidence="4">The sequence shown here is derived from an EMBL/GenBank/DDBJ whole genome shotgun (WGS) entry which is preliminary data.</text>
</comment>
<dbReference type="Gene3D" id="3.40.50.2300">
    <property type="match status" value="1"/>
</dbReference>